<organism evidence="18 19">
    <name type="scientific">BD1-7 clade bacterium</name>
    <dbReference type="NCBI Taxonomy" id="2029982"/>
    <lineage>
        <taxon>Bacteria</taxon>
        <taxon>Pseudomonadati</taxon>
        <taxon>Pseudomonadota</taxon>
        <taxon>Gammaproteobacteria</taxon>
        <taxon>Cellvibrionales</taxon>
        <taxon>Spongiibacteraceae</taxon>
        <taxon>BD1-7 clade</taxon>
    </lineage>
</organism>
<accession>A0A5S9PB18</accession>
<feature type="signal peptide" evidence="15">
    <location>
        <begin position="1"/>
        <end position="24"/>
    </location>
</feature>
<dbReference type="Pfam" id="PF00593">
    <property type="entry name" value="TonB_dep_Rec_b-barrel"/>
    <property type="match status" value="1"/>
</dbReference>
<feature type="short sequence motif" description="TonB C-terminal box" evidence="13">
    <location>
        <begin position="747"/>
        <end position="764"/>
    </location>
</feature>
<dbReference type="GO" id="GO:0009279">
    <property type="term" value="C:cell outer membrane"/>
    <property type="evidence" value="ECO:0007669"/>
    <property type="project" value="UniProtKB-SubCell"/>
</dbReference>
<feature type="domain" description="TonB-dependent receptor plug" evidence="17">
    <location>
        <begin position="83"/>
        <end position="192"/>
    </location>
</feature>
<dbReference type="InterPro" id="IPR036942">
    <property type="entry name" value="Beta-barrel_TonB_sf"/>
</dbReference>
<keyword evidence="7 12" id="KW-0798">TonB box</keyword>
<name>A0A5S9PB18_9GAMM</name>
<evidence type="ECO:0000256" key="2">
    <source>
        <dbReference type="ARBA" id="ARBA00008143"/>
    </source>
</evidence>
<keyword evidence="4 11" id="KW-1134">Transmembrane beta strand</keyword>
<feature type="region of interest" description="Disordered" evidence="14">
    <location>
        <begin position="30"/>
        <end position="59"/>
    </location>
</feature>
<keyword evidence="8 11" id="KW-0472">Membrane</keyword>
<dbReference type="OrthoDB" id="9760620at2"/>
<keyword evidence="10 11" id="KW-0998">Cell outer membrane</keyword>
<protein>
    <submittedName>
        <fullName evidence="18">Catecholate siderophore receptor Fiu</fullName>
    </submittedName>
</protein>
<evidence type="ECO:0000313" key="19">
    <source>
        <dbReference type="Proteomes" id="UP000441399"/>
    </source>
</evidence>
<dbReference type="InterPro" id="IPR012910">
    <property type="entry name" value="Plug_dom"/>
</dbReference>
<dbReference type="PROSITE" id="PS01156">
    <property type="entry name" value="TONB_DEPENDENT_REC_2"/>
    <property type="match status" value="1"/>
</dbReference>
<feature type="domain" description="TonB-dependent receptor-like beta-barrel" evidence="16">
    <location>
        <begin position="264"/>
        <end position="732"/>
    </location>
</feature>
<comment type="subcellular location">
    <subcellularLocation>
        <location evidence="1 11">Cell outer membrane</location>
        <topology evidence="1 11">Multi-pass membrane protein</topology>
    </subcellularLocation>
</comment>
<evidence type="ECO:0000256" key="4">
    <source>
        <dbReference type="ARBA" id="ARBA00022452"/>
    </source>
</evidence>
<evidence type="ECO:0000256" key="8">
    <source>
        <dbReference type="ARBA" id="ARBA00023136"/>
    </source>
</evidence>
<evidence type="ECO:0000256" key="3">
    <source>
        <dbReference type="ARBA" id="ARBA00022448"/>
    </source>
</evidence>
<sequence>MKNITKISVLPLLITGAFAPYTMAQPTATLAAENQSEEPAPAETEQATANKTPTALKNTDKGINRENYLETVIVTATREKQTLANTAASVGVIGTTTLEDTNPIHPAEVLNRIPGVGIVQLGSGSQGTAAAIRQPVSFGPVYLYLENGVPTRSAGFFNHNALYELNVATANGVEVLKGPGSALYGSDAIGAVVNILDGQPPEESSLVFGLEAGSFGWKRLQANGAWAGENNGFTLKADVGSSDGWRENTGTNKQSFTTSWFTTNGSDFRVNTVLSGTHLDYNTGGSGLLEADFKNDPKQAGNLIGYRDVDALRFSSAIEQDFGNGTLSITPFARKNDLEYIATWTLNSGRYVERKPWQPACLPRFSKDIENAAGDIVDGCLDSQDAHINESGHQSLGTLIKYQHTFDDSSLIIGGVDIDYTQGNQKQTHILRTDDSPGVYWQSYEEGDLLYDYNVNFLAISPYIHGEYQITQNLRMDAGLRFDTISYDYDNHLPFDPSDPGHQRPESQDVSFNHLSPKFGLIYDFTDSLNGYFAYRHAFRIPTAGQLFRAGPTADSTDLKPVKADSYELGLRGNITSRFAFETAIYYLEKRDDILTVLDTTTGLRRNVNAGSTEHYGIEIGGDLTVTEDFNIALAFTQTAHKYKAWTDRSGDFSGNNIPNAPENFGNLRFNYHPSFMNGGYFELEWVTQGKHYINEANDGDPATYDGYNLVNFRASYWVNDNINLYMRALNLTDELYAETTSKWGPQFTPGSPRAYYFGVKYGF</sequence>
<reference evidence="18 19" key="1">
    <citation type="submission" date="2019-11" db="EMBL/GenBank/DDBJ databases">
        <authorList>
            <person name="Holert J."/>
        </authorList>
    </citation>
    <scope>NUCLEOTIDE SEQUENCE [LARGE SCALE GENOMIC DNA]</scope>
    <source>
        <strain evidence="18">SB11_3</strain>
    </source>
</reference>
<evidence type="ECO:0000256" key="9">
    <source>
        <dbReference type="ARBA" id="ARBA00023170"/>
    </source>
</evidence>
<dbReference type="PANTHER" id="PTHR30069">
    <property type="entry name" value="TONB-DEPENDENT OUTER MEMBRANE RECEPTOR"/>
    <property type="match status" value="1"/>
</dbReference>
<dbReference type="InterPro" id="IPR039426">
    <property type="entry name" value="TonB-dep_rcpt-like"/>
</dbReference>
<evidence type="ECO:0000256" key="12">
    <source>
        <dbReference type="PROSITE-ProRule" id="PRU10143"/>
    </source>
</evidence>
<gene>
    <name evidence="18" type="primary">fiu</name>
    <name evidence="18" type="ORF">OPDIPICF_04364</name>
</gene>
<dbReference type="InterPro" id="IPR010917">
    <property type="entry name" value="TonB_rcpt_CS"/>
</dbReference>
<evidence type="ECO:0000313" key="18">
    <source>
        <dbReference type="EMBL" id="CAA0100870.1"/>
    </source>
</evidence>
<evidence type="ECO:0000256" key="14">
    <source>
        <dbReference type="SAM" id="MobiDB-lite"/>
    </source>
</evidence>
<evidence type="ECO:0000256" key="5">
    <source>
        <dbReference type="ARBA" id="ARBA00022692"/>
    </source>
</evidence>
<dbReference type="Pfam" id="PF07715">
    <property type="entry name" value="Plug"/>
    <property type="match status" value="1"/>
</dbReference>
<feature type="compositionally biased region" description="Low complexity" evidence="14">
    <location>
        <begin position="37"/>
        <end position="49"/>
    </location>
</feature>
<dbReference type="InterPro" id="IPR000531">
    <property type="entry name" value="Beta-barrel_TonB"/>
</dbReference>
<dbReference type="AlphaFoldDB" id="A0A5S9PB18"/>
<keyword evidence="3 11" id="KW-0813">Transport</keyword>
<dbReference type="PROSITE" id="PS52016">
    <property type="entry name" value="TONB_DEPENDENT_REC_3"/>
    <property type="match status" value="1"/>
</dbReference>
<evidence type="ECO:0000259" key="16">
    <source>
        <dbReference type="Pfam" id="PF00593"/>
    </source>
</evidence>
<dbReference type="Gene3D" id="2.170.130.10">
    <property type="entry name" value="TonB-dependent receptor, plug domain"/>
    <property type="match status" value="1"/>
</dbReference>
<evidence type="ECO:0000256" key="1">
    <source>
        <dbReference type="ARBA" id="ARBA00004571"/>
    </source>
</evidence>
<dbReference type="EMBL" id="CACSIO010000006">
    <property type="protein sequence ID" value="CAA0100870.1"/>
    <property type="molecule type" value="Genomic_DNA"/>
</dbReference>
<evidence type="ECO:0000256" key="15">
    <source>
        <dbReference type="SAM" id="SignalP"/>
    </source>
</evidence>
<feature type="short sequence motif" description="TonB box" evidence="12">
    <location>
        <begin position="71"/>
        <end position="77"/>
    </location>
</feature>
<keyword evidence="6 15" id="KW-0732">Signal</keyword>
<dbReference type="InterPro" id="IPR037066">
    <property type="entry name" value="Plug_dom_sf"/>
</dbReference>
<evidence type="ECO:0000256" key="6">
    <source>
        <dbReference type="ARBA" id="ARBA00022729"/>
    </source>
</evidence>
<dbReference type="GO" id="GO:0015344">
    <property type="term" value="F:siderophore uptake transmembrane transporter activity"/>
    <property type="evidence" value="ECO:0007669"/>
    <property type="project" value="TreeGrafter"/>
</dbReference>
<dbReference type="Proteomes" id="UP000441399">
    <property type="component" value="Unassembled WGS sequence"/>
</dbReference>
<dbReference type="InterPro" id="IPR010916">
    <property type="entry name" value="TonB_box_CS"/>
</dbReference>
<proteinExistence type="inferred from homology"/>
<evidence type="ECO:0000259" key="17">
    <source>
        <dbReference type="Pfam" id="PF07715"/>
    </source>
</evidence>
<keyword evidence="9 18" id="KW-0675">Receptor</keyword>
<dbReference type="CDD" id="cd01347">
    <property type="entry name" value="ligand_gated_channel"/>
    <property type="match status" value="1"/>
</dbReference>
<dbReference type="SUPFAM" id="SSF56935">
    <property type="entry name" value="Porins"/>
    <property type="match status" value="1"/>
</dbReference>
<feature type="chain" id="PRO_5024944709" evidence="15">
    <location>
        <begin position="25"/>
        <end position="764"/>
    </location>
</feature>
<evidence type="ECO:0000256" key="13">
    <source>
        <dbReference type="PROSITE-ProRule" id="PRU10144"/>
    </source>
</evidence>
<keyword evidence="19" id="KW-1185">Reference proteome</keyword>
<dbReference type="Gene3D" id="2.40.170.20">
    <property type="entry name" value="TonB-dependent receptor, beta-barrel domain"/>
    <property type="match status" value="1"/>
</dbReference>
<evidence type="ECO:0000256" key="7">
    <source>
        <dbReference type="ARBA" id="ARBA00023077"/>
    </source>
</evidence>
<comment type="similarity">
    <text evidence="2">Belongs to the TonB-dependent receptor family. Hemoglobin/haptoglobin binding protein subfamily.</text>
</comment>
<dbReference type="GO" id="GO:0044718">
    <property type="term" value="P:siderophore transmembrane transport"/>
    <property type="evidence" value="ECO:0007669"/>
    <property type="project" value="TreeGrafter"/>
</dbReference>
<evidence type="ECO:0000256" key="11">
    <source>
        <dbReference type="PROSITE-ProRule" id="PRU01360"/>
    </source>
</evidence>
<dbReference type="PANTHER" id="PTHR30069:SF29">
    <property type="entry name" value="HEMOGLOBIN AND HEMOGLOBIN-HAPTOGLOBIN-BINDING PROTEIN 1-RELATED"/>
    <property type="match status" value="1"/>
</dbReference>
<dbReference type="PROSITE" id="PS00430">
    <property type="entry name" value="TONB_DEPENDENT_REC_1"/>
    <property type="match status" value="1"/>
</dbReference>
<keyword evidence="5 11" id="KW-0812">Transmembrane</keyword>
<evidence type="ECO:0000256" key="10">
    <source>
        <dbReference type="ARBA" id="ARBA00023237"/>
    </source>
</evidence>